<name>A0ABT8NRY8_9BURK</name>
<protein>
    <submittedName>
        <fullName evidence="3">Autotransporter outer membrane beta-barrel domain-containing protein</fullName>
    </submittedName>
</protein>
<reference evidence="3" key="1">
    <citation type="submission" date="2023-07" db="EMBL/GenBank/DDBJ databases">
        <title>A collection of bacterial strains from the Burkholderia cepacia Research Laboratory and Repository.</title>
        <authorList>
            <person name="Lipuma J."/>
            <person name="Spilker T."/>
            <person name="Caverly L."/>
        </authorList>
    </citation>
    <scope>NUCLEOTIDE SEQUENCE</scope>
    <source>
        <strain evidence="3">AU45194</strain>
    </source>
</reference>
<dbReference type="CDD" id="cd01344">
    <property type="entry name" value="PL2_Passenger_AT"/>
    <property type="match status" value="1"/>
</dbReference>
<dbReference type="PANTHER" id="PTHR35037:SF3">
    <property type="entry name" value="C-TERMINAL REGION OF AIDA-LIKE PROTEIN"/>
    <property type="match status" value="1"/>
</dbReference>
<dbReference type="Pfam" id="PF18883">
    <property type="entry name" value="AC_1"/>
    <property type="match status" value="1"/>
</dbReference>
<proteinExistence type="predicted"/>
<dbReference type="NCBIfam" id="TIGR02601">
    <property type="entry name" value="autotrns_rpt"/>
    <property type="match status" value="2"/>
</dbReference>
<keyword evidence="1" id="KW-0732">Signal</keyword>
<evidence type="ECO:0000313" key="4">
    <source>
        <dbReference type="Proteomes" id="UP001172217"/>
    </source>
</evidence>
<evidence type="ECO:0000313" key="3">
    <source>
        <dbReference type="EMBL" id="MDN7524353.1"/>
    </source>
</evidence>
<dbReference type="InterPro" id="IPR051551">
    <property type="entry name" value="Autotransporter_adhesion"/>
</dbReference>
<evidence type="ECO:0000259" key="2">
    <source>
        <dbReference type="PROSITE" id="PS51208"/>
    </source>
</evidence>
<keyword evidence="4" id="KW-1185">Reference proteome</keyword>
<evidence type="ECO:0000256" key="1">
    <source>
        <dbReference type="ARBA" id="ARBA00022729"/>
    </source>
</evidence>
<dbReference type="InterPro" id="IPR006315">
    <property type="entry name" value="OM_autotransptr_brl_dom"/>
</dbReference>
<organism evidence="3 4">
    <name type="scientific">Burkholderia orbicola</name>
    <dbReference type="NCBI Taxonomy" id="2978683"/>
    <lineage>
        <taxon>Bacteria</taxon>
        <taxon>Pseudomonadati</taxon>
        <taxon>Pseudomonadota</taxon>
        <taxon>Betaproteobacteria</taxon>
        <taxon>Burkholderiales</taxon>
        <taxon>Burkholderiaceae</taxon>
        <taxon>Burkholderia</taxon>
        <taxon>Burkholderia cepacia complex</taxon>
    </lineage>
</organism>
<dbReference type="Pfam" id="PF12951">
    <property type="entry name" value="PATR"/>
    <property type="match status" value="2"/>
</dbReference>
<dbReference type="NCBIfam" id="TIGR01414">
    <property type="entry name" value="autotrans_barl"/>
    <property type="match status" value="1"/>
</dbReference>
<dbReference type="PANTHER" id="PTHR35037">
    <property type="entry name" value="C-TERMINAL REGION OF AIDA-LIKE PROTEIN"/>
    <property type="match status" value="1"/>
</dbReference>
<dbReference type="InterPro" id="IPR005546">
    <property type="entry name" value="Autotransporte_beta"/>
</dbReference>
<sequence length="1227" mass="124347">MALLRARQHGRIVHVALHGPCDCGIASYFPIRPNLVVTTFRSLAITGKLNRFAPVRFHDAGAAAFSATQQRDHFPYFPFRNELPRDFRYHANGSCDYFKTGDITRFTHRFAAITSPINASGKMKRKARNLGLGGMAILTGAVPVSAYAVCSATAPGSGTTVTCTGANAPSVVATAGSTGVTINLDSTVTGSYVLTSAPTPFSVDTSSTITNNGSLSMSGNGTGVANRGAVLLGVNNGNTLTNAATGVISTSGTYNDGMAANGNNNTLVNNGTITTTGNNAYGMTAAWGQSNPGASGNQIVNTGTVTTSGNNARAASLLGGNGTITNSGTLTSNGRDAPAVYMQGNNDTLVNSGTIQTTGTATSGGSVDAVVSNTLGSSFTATITNQAGGRIVSNNGIGVRSTNGATTITNAGLIQGGGGTAIQGGNGNVTLILQTGSQIVGTANGGAGTNTVTLQGTGTASNAFTNFQRLTMAGTDWTWGGTGTFSTALVQSGTLNLTGTLGTTTASVVATVNAGATLQANASNLPLSVTDNGLVRFQQDSAGTYTGTIAGAGAVEKTGAGTLTLTPSAAGGNTYSGGTTITQGTLSVAADNALGASSGRLTFNGGTLQFGSAFNLASSRAISTTSNNSAIDTQGFNTTIMQDITGSGGLTKLGDGTLTLNGVHSTYSGGTNVAAGTLIVGDLDAAAGLRGGGPLTIAPGATLGGYGSVTGNVTNNGTISVANALPSLASSLPGDFRIFGTLTNAGVVELRGRVVGNGLAVSGNYVGQNGAVNMNTTLAGDGAPSDTLLIGGVPAVATASGKTTLNVTNVGGAGALTKSDGIRLVYAVNFANTGNAFTLAGGTVSAGAYSYYLVKGGVTALTGEDWYLRSTVPPRPDQPTQQPPFSVADGTPESIVEAVKNAAPDAKPEPVYRPEVPLYSEVPAVARQLGLLQIDTFHDRQGEQGLLAENGSVPVSWSRVWGGYSNIKQNGDVTPSYDGTVWGMQVGQDLYADNRPSGHRNHYGFFLGFSRAIGDVNGFALAQPDLGVGSLQVNAYNLGGYWTHIGPGGWYTDAVVMGSVLTVRTHSNNNVSGSTDGNAVTGSVEAGVPISLGYGLTLEPQAQLLWQWLSLARFNDGVSDVTWNNGNTFLGRIGARLQYAFDANGVSWKPYLRVNVLRSFGSDDRTTFGGSTTIGTQVGQTAGQIGAGLVAQLTKRGSVYATVSYLTNLGGEHQRTITGNAGVRWAW</sequence>
<dbReference type="SUPFAM" id="SSF51126">
    <property type="entry name" value="Pectin lyase-like"/>
    <property type="match status" value="2"/>
</dbReference>
<feature type="domain" description="Autotransporter" evidence="2">
    <location>
        <begin position="949"/>
        <end position="1227"/>
    </location>
</feature>
<dbReference type="InterPro" id="IPR013425">
    <property type="entry name" value="Autotrns_rpt"/>
</dbReference>
<dbReference type="InterPro" id="IPR036709">
    <property type="entry name" value="Autotransporte_beta_dom_sf"/>
</dbReference>
<dbReference type="Gene3D" id="2.160.20.20">
    <property type="match status" value="2"/>
</dbReference>
<dbReference type="InterPro" id="IPR043990">
    <property type="entry name" value="AC_1"/>
</dbReference>
<dbReference type="Proteomes" id="UP001172217">
    <property type="component" value="Unassembled WGS sequence"/>
</dbReference>
<dbReference type="Gene3D" id="2.40.128.130">
    <property type="entry name" value="Autotransporter beta-domain"/>
    <property type="match status" value="1"/>
</dbReference>
<dbReference type="SUPFAM" id="SSF103515">
    <property type="entry name" value="Autotransporter"/>
    <property type="match status" value="1"/>
</dbReference>
<gene>
    <name evidence="3" type="ORF">QZM70_15530</name>
</gene>
<dbReference type="InterPro" id="IPR011050">
    <property type="entry name" value="Pectin_lyase_fold/virulence"/>
</dbReference>
<dbReference type="SMART" id="SM00869">
    <property type="entry name" value="Autotransporter"/>
    <property type="match status" value="1"/>
</dbReference>
<dbReference type="InterPro" id="IPR012332">
    <property type="entry name" value="Autotransporter_pectin_lyase_C"/>
</dbReference>
<dbReference type="PROSITE" id="PS51208">
    <property type="entry name" value="AUTOTRANSPORTER"/>
    <property type="match status" value="1"/>
</dbReference>
<dbReference type="EMBL" id="JAUJQL010000008">
    <property type="protein sequence ID" value="MDN7524353.1"/>
    <property type="molecule type" value="Genomic_DNA"/>
</dbReference>
<dbReference type="Pfam" id="PF03797">
    <property type="entry name" value="Autotransporter"/>
    <property type="match status" value="1"/>
</dbReference>
<accession>A0ABT8NRY8</accession>
<comment type="caution">
    <text evidence="3">The sequence shown here is derived from an EMBL/GenBank/DDBJ whole genome shotgun (WGS) entry which is preliminary data.</text>
</comment>